<evidence type="ECO:0000313" key="15">
    <source>
        <dbReference type="EMBL" id="MUG72044.1"/>
    </source>
</evidence>
<evidence type="ECO:0000256" key="10">
    <source>
        <dbReference type="ARBA" id="ARBA00022842"/>
    </source>
</evidence>
<dbReference type="CDD" id="cd00887">
    <property type="entry name" value="MoeA"/>
    <property type="match status" value="1"/>
</dbReference>
<comment type="cofactor">
    <cofactor evidence="1 13">
        <name>Mg(2+)</name>
        <dbReference type="ChEBI" id="CHEBI:18420"/>
    </cofactor>
</comment>
<dbReference type="Pfam" id="PF00994">
    <property type="entry name" value="MoCF_biosynth"/>
    <property type="match status" value="1"/>
</dbReference>
<dbReference type="RefSeq" id="WP_127606764.1">
    <property type="nucleotide sequence ID" value="NZ_WNZX01000012.1"/>
</dbReference>
<evidence type="ECO:0000256" key="12">
    <source>
        <dbReference type="ARBA" id="ARBA00047317"/>
    </source>
</evidence>
<evidence type="ECO:0000256" key="11">
    <source>
        <dbReference type="ARBA" id="ARBA00023150"/>
    </source>
</evidence>
<dbReference type="NCBIfam" id="TIGR00177">
    <property type="entry name" value="molyb_syn"/>
    <property type="match status" value="1"/>
</dbReference>
<evidence type="ECO:0000256" key="2">
    <source>
        <dbReference type="ARBA" id="ARBA00002901"/>
    </source>
</evidence>
<dbReference type="Pfam" id="PF03453">
    <property type="entry name" value="MoeA_N"/>
    <property type="match status" value="1"/>
</dbReference>
<dbReference type="InterPro" id="IPR036688">
    <property type="entry name" value="MoeA_C_domain_IV_sf"/>
</dbReference>
<dbReference type="FunFam" id="3.40.980.10:FF:000004">
    <property type="entry name" value="Molybdopterin molybdenumtransferase"/>
    <property type="match status" value="1"/>
</dbReference>
<organism evidence="15 16">
    <name type="scientific">Paenibacillus validus</name>
    <dbReference type="NCBI Taxonomy" id="44253"/>
    <lineage>
        <taxon>Bacteria</taxon>
        <taxon>Bacillati</taxon>
        <taxon>Bacillota</taxon>
        <taxon>Bacilli</taxon>
        <taxon>Bacillales</taxon>
        <taxon>Paenibacillaceae</taxon>
        <taxon>Paenibacillus</taxon>
    </lineage>
</organism>
<dbReference type="Gene3D" id="2.170.190.11">
    <property type="entry name" value="Molybdopterin biosynthesis moea protein, domain 3"/>
    <property type="match status" value="1"/>
</dbReference>
<name>A0A7X2ZBS8_9BACL</name>
<dbReference type="Proteomes" id="UP000450917">
    <property type="component" value="Unassembled WGS sequence"/>
</dbReference>
<evidence type="ECO:0000259" key="14">
    <source>
        <dbReference type="SMART" id="SM00852"/>
    </source>
</evidence>
<dbReference type="EMBL" id="WNZX01000012">
    <property type="protein sequence ID" value="MUG72044.1"/>
    <property type="molecule type" value="Genomic_DNA"/>
</dbReference>
<dbReference type="FunFam" id="2.170.190.11:FF:000001">
    <property type="entry name" value="Molybdopterin molybdenumtransferase"/>
    <property type="match status" value="1"/>
</dbReference>
<evidence type="ECO:0000313" key="16">
    <source>
        <dbReference type="Proteomes" id="UP000450917"/>
    </source>
</evidence>
<dbReference type="GO" id="GO:0046872">
    <property type="term" value="F:metal ion binding"/>
    <property type="evidence" value="ECO:0007669"/>
    <property type="project" value="UniProtKB-UniRule"/>
</dbReference>
<keyword evidence="8 13" id="KW-0808">Transferase</keyword>
<keyword evidence="9 13" id="KW-0479">Metal-binding</keyword>
<dbReference type="InterPro" id="IPR036135">
    <property type="entry name" value="MoeA_linker/N_sf"/>
</dbReference>
<accession>A0A7X2ZBS8</accession>
<dbReference type="Gene3D" id="2.40.340.10">
    <property type="entry name" value="MoeA, C-terminal, domain IV"/>
    <property type="match status" value="1"/>
</dbReference>
<keyword evidence="7 13" id="KW-0500">Molybdenum</keyword>
<dbReference type="PANTHER" id="PTHR10192:SF5">
    <property type="entry name" value="GEPHYRIN"/>
    <property type="match status" value="1"/>
</dbReference>
<dbReference type="NCBIfam" id="NF045515">
    <property type="entry name" value="Glp_gephyrin"/>
    <property type="match status" value="1"/>
</dbReference>
<comment type="catalytic activity">
    <reaction evidence="12">
        <text>adenylyl-molybdopterin + molybdate = Mo-molybdopterin + AMP + H(+)</text>
        <dbReference type="Rhea" id="RHEA:35047"/>
        <dbReference type="ChEBI" id="CHEBI:15378"/>
        <dbReference type="ChEBI" id="CHEBI:36264"/>
        <dbReference type="ChEBI" id="CHEBI:62727"/>
        <dbReference type="ChEBI" id="CHEBI:71302"/>
        <dbReference type="ChEBI" id="CHEBI:456215"/>
        <dbReference type="EC" id="2.10.1.1"/>
    </reaction>
</comment>
<evidence type="ECO:0000256" key="3">
    <source>
        <dbReference type="ARBA" id="ARBA00005046"/>
    </source>
</evidence>
<dbReference type="EC" id="2.10.1.1" evidence="5 13"/>
<dbReference type="UniPathway" id="UPA00344"/>
<dbReference type="SUPFAM" id="SSF63867">
    <property type="entry name" value="MoeA C-terminal domain-like"/>
    <property type="match status" value="1"/>
</dbReference>
<comment type="caution">
    <text evidence="15">The sequence shown here is derived from an EMBL/GenBank/DDBJ whole genome shotgun (WGS) entry which is preliminary data.</text>
</comment>
<dbReference type="SUPFAM" id="SSF63882">
    <property type="entry name" value="MoeA N-terminal region -like"/>
    <property type="match status" value="1"/>
</dbReference>
<comment type="function">
    <text evidence="2 13">Catalyzes the insertion of molybdate into adenylated molybdopterin with the concomitant release of AMP.</text>
</comment>
<keyword evidence="10 13" id="KW-0460">Magnesium</keyword>
<evidence type="ECO:0000256" key="8">
    <source>
        <dbReference type="ARBA" id="ARBA00022679"/>
    </source>
</evidence>
<evidence type="ECO:0000256" key="1">
    <source>
        <dbReference type="ARBA" id="ARBA00001946"/>
    </source>
</evidence>
<comment type="similarity">
    <text evidence="4 13">Belongs to the MoeA family.</text>
</comment>
<proteinExistence type="inferred from homology"/>
<reference evidence="15 16" key="1">
    <citation type="submission" date="2019-11" db="EMBL/GenBank/DDBJ databases">
        <title>Draft genome sequences of five Paenibacillus species of dairy origin.</title>
        <authorList>
            <person name="Olajide A.M."/>
            <person name="Chen S."/>
            <person name="Lapointe G."/>
        </authorList>
    </citation>
    <scope>NUCLEOTIDE SEQUENCE [LARGE SCALE GENOMIC DNA]</scope>
    <source>
        <strain evidence="15 16">2CS3</strain>
    </source>
</reference>
<dbReference type="InterPro" id="IPR036425">
    <property type="entry name" value="MoaB/Mog-like_dom_sf"/>
</dbReference>
<dbReference type="InterPro" id="IPR005111">
    <property type="entry name" value="MoeA_C_domain_IV"/>
</dbReference>
<dbReference type="Gene3D" id="3.40.980.10">
    <property type="entry name" value="MoaB/Mog-like domain"/>
    <property type="match status" value="1"/>
</dbReference>
<evidence type="ECO:0000256" key="13">
    <source>
        <dbReference type="RuleBase" id="RU365090"/>
    </source>
</evidence>
<dbReference type="GO" id="GO:0005829">
    <property type="term" value="C:cytosol"/>
    <property type="evidence" value="ECO:0007669"/>
    <property type="project" value="TreeGrafter"/>
</dbReference>
<evidence type="ECO:0000256" key="7">
    <source>
        <dbReference type="ARBA" id="ARBA00022505"/>
    </source>
</evidence>
<dbReference type="GO" id="GO:0006777">
    <property type="term" value="P:Mo-molybdopterin cofactor biosynthetic process"/>
    <property type="evidence" value="ECO:0007669"/>
    <property type="project" value="UniProtKB-UniRule"/>
</dbReference>
<gene>
    <name evidence="15" type="ORF">GNP93_15335</name>
</gene>
<protein>
    <recommendedName>
        <fullName evidence="6 13">Molybdopterin molybdenumtransferase</fullName>
        <ecNumber evidence="5 13">2.10.1.1</ecNumber>
    </recommendedName>
</protein>
<dbReference type="Gene3D" id="3.90.105.10">
    <property type="entry name" value="Molybdopterin biosynthesis moea protein, domain 2"/>
    <property type="match status" value="1"/>
</dbReference>
<evidence type="ECO:0000256" key="4">
    <source>
        <dbReference type="ARBA" id="ARBA00010763"/>
    </source>
</evidence>
<sequence length="417" mass="43879">MPNLSGKYNRDTVQVEEALNRIQAHVRVLETETVPLAQASGRRVAARIAAPHPYPAFRRSGMDGYAVRAADLAAASRDTPVVLEVVEHIPCGCVPERPVASGQTSRIMTGAMLPEGADTVVMFEMTETIERDGAACISVMKPLVSGTNVSGIGSEVSEAELLLEEGRVIGAGETALLAVFGITEVPVYRRPTIAILSTGSELLPADAPLEPGKIRNSNAWMLAERVRALGGIPLVLETAADELEHVRAAILEALAQADAVITSGGVSVGDYDVLADWLVSWEGTTLFTKVAMRPGSPTSAGVLNGKLIFALSGNPGACFVGFELFVRPALAAMQGTAGPALQRIRALLGEGFPKVNNYPRYVRGTLSFAEGRVYAVTHRHNQSGSLISIKDTTALIVIPAGGSGLQPGDLVDVLLLS</sequence>
<keyword evidence="11 13" id="KW-0501">Molybdenum cofactor biosynthesis</keyword>
<feature type="domain" description="MoaB/Mog" evidence="14">
    <location>
        <begin position="194"/>
        <end position="332"/>
    </location>
</feature>
<dbReference type="Pfam" id="PF03454">
    <property type="entry name" value="MoeA_C"/>
    <property type="match status" value="1"/>
</dbReference>
<keyword evidence="16" id="KW-1185">Reference proteome</keyword>
<dbReference type="InterPro" id="IPR038987">
    <property type="entry name" value="MoeA-like"/>
</dbReference>
<dbReference type="InterPro" id="IPR001453">
    <property type="entry name" value="MoaB/Mog_dom"/>
</dbReference>
<evidence type="ECO:0000256" key="9">
    <source>
        <dbReference type="ARBA" id="ARBA00022723"/>
    </source>
</evidence>
<dbReference type="PANTHER" id="PTHR10192">
    <property type="entry name" value="MOLYBDOPTERIN BIOSYNTHESIS PROTEIN"/>
    <property type="match status" value="1"/>
</dbReference>
<dbReference type="AlphaFoldDB" id="A0A7X2ZBS8"/>
<comment type="pathway">
    <text evidence="3 13">Cofactor biosynthesis; molybdopterin biosynthesis.</text>
</comment>
<evidence type="ECO:0000256" key="5">
    <source>
        <dbReference type="ARBA" id="ARBA00013269"/>
    </source>
</evidence>
<dbReference type="SUPFAM" id="SSF53218">
    <property type="entry name" value="Molybdenum cofactor biosynthesis proteins"/>
    <property type="match status" value="1"/>
</dbReference>
<evidence type="ECO:0000256" key="6">
    <source>
        <dbReference type="ARBA" id="ARBA00021108"/>
    </source>
</evidence>
<dbReference type="InterPro" id="IPR005110">
    <property type="entry name" value="MoeA_linker/N"/>
</dbReference>
<dbReference type="GO" id="GO:0061599">
    <property type="term" value="F:molybdopterin molybdotransferase activity"/>
    <property type="evidence" value="ECO:0007669"/>
    <property type="project" value="UniProtKB-UniRule"/>
</dbReference>
<dbReference type="SMART" id="SM00852">
    <property type="entry name" value="MoCF_biosynth"/>
    <property type="match status" value="1"/>
</dbReference>